<protein>
    <recommendedName>
        <fullName evidence="2">Anti-sigma factor antagonist</fullName>
    </recommendedName>
</protein>
<name>A0A1I0GXJ6_9FIRM</name>
<evidence type="ECO:0000256" key="2">
    <source>
        <dbReference type="RuleBase" id="RU003749"/>
    </source>
</evidence>
<reference evidence="4 5" key="1">
    <citation type="submission" date="2016-10" db="EMBL/GenBank/DDBJ databases">
        <authorList>
            <person name="de Groot N.N."/>
        </authorList>
    </citation>
    <scope>NUCLEOTIDE SEQUENCE [LARGE SCALE GENOMIC DNA]</scope>
    <source>
        <strain evidence="4 5">KH1P1</strain>
    </source>
</reference>
<comment type="similarity">
    <text evidence="1 2">Belongs to the anti-sigma-factor antagonist family.</text>
</comment>
<organism evidence="4 5">
    <name type="scientific">[Clostridium] aminophilum</name>
    <dbReference type="NCBI Taxonomy" id="1526"/>
    <lineage>
        <taxon>Bacteria</taxon>
        <taxon>Bacillati</taxon>
        <taxon>Bacillota</taxon>
        <taxon>Clostridia</taxon>
        <taxon>Lachnospirales</taxon>
        <taxon>Lachnospiraceae</taxon>
    </lineage>
</organism>
<keyword evidence="5" id="KW-1185">Reference proteome</keyword>
<proteinExistence type="inferred from homology"/>
<evidence type="ECO:0000256" key="1">
    <source>
        <dbReference type="ARBA" id="ARBA00009013"/>
    </source>
</evidence>
<dbReference type="Pfam" id="PF01740">
    <property type="entry name" value="STAS"/>
    <property type="match status" value="1"/>
</dbReference>
<sequence length="101" mass="11287">MELEMMKKKEGNQLEILLKGELNTNTAPELKALLEEELDISGVLILDFADCDFVSSAGLRVLLNTFKSMKSAHGQMKFLNIGPNFHEVLYITGLDAVFKVQ</sequence>
<evidence type="ECO:0000313" key="4">
    <source>
        <dbReference type="EMBL" id="SET75270.1"/>
    </source>
</evidence>
<dbReference type="SUPFAM" id="SSF52091">
    <property type="entry name" value="SpoIIaa-like"/>
    <property type="match status" value="1"/>
</dbReference>
<dbReference type="GO" id="GO:0043856">
    <property type="term" value="F:anti-sigma factor antagonist activity"/>
    <property type="evidence" value="ECO:0007669"/>
    <property type="project" value="InterPro"/>
</dbReference>
<dbReference type="PANTHER" id="PTHR33495">
    <property type="entry name" value="ANTI-SIGMA FACTOR ANTAGONIST TM_1081-RELATED-RELATED"/>
    <property type="match status" value="1"/>
</dbReference>
<dbReference type="PROSITE" id="PS50801">
    <property type="entry name" value="STAS"/>
    <property type="match status" value="1"/>
</dbReference>
<dbReference type="Gene3D" id="3.30.750.24">
    <property type="entry name" value="STAS domain"/>
    <property type="match status" value="1"/>
</dbReference>
<dbReference type="InterPro" id="IPR036513">
    <property type="entry name" value="STAS_dom_sf"/>
</dbReference>
<evidence type="ECO:0000313" key="5">
    <source>
        <dbReference type="Proteomes" id="UP000199820"/>
    </source>
</evidence>
<accession>A0A1I0GXJ6</accession>
<feature type="domain" description="STAS" evidence="3">
    <location>
        <begin position="16"/>
        <end position="101"/>
    </location>
</feature>
<dbReference type="NCBIfam" id="TIGR00377">
    <property type="entry name" value="ant_ant_sig"/>
    <property type="match status" value="1"/>
</dbReference>
<evidence type="ECO:0000259" key="3">
    <source>
        <dbReference type="PROSITE" id="PS50801"/>
    </source>
</evidence>
<dbReference type="RefSeq" id="WP_207646882.1">
    <property type="nucleotide sequence ID" value="NZ_FOIL01000039.1"/>
</dbReference>
<dbReference type="InterPro" id="IPR002645">
    <property type="entry name" value="STAS_dom"/>
</dbReference>
<dbReference type="Proteomes" id="UP000199820">
    <property type="component" value="Unassembled WGS sequence"/>
</dbReference>
<dbReference type="STRING" id="1526.SAMN02910262_01876"/>
<dbReference type="CDD" id="cd07043">
    <property type="entry name" value="STAS_anti-anti-sigma_factors"/>
    <property type="match status" value="1"/>
</dbReference>
<dbReference type="eggNOG" id="COG1366">
    <property type="taxonomic scope" value="Bacteria"/>
</dbReference>
<gene>
    <name evidence="4" type="ORF">SAMN04487771_103910</name>
</gene>
<dbReference type="AlphaFoldDB" id="A0A1I0GXJ6"/>
<dbReference type="InterPro" id="IPR003658">
    <property type="entry name" value="Anti-sigma_ant"/>
</dbReference>
<dbReference type="EMBL" id="FOIL01000039">
    <property type="protein sequence ID" value="SET75270.1"/>
    <property type="molecule type" value="Genomic_DNA"/>
</dbReference>